<dbReference type="Gramene" id="PAN35860">
    <property type="protein sequence ID" value="PAN35860"/>
    <property type="gene ID" value="PAHAL_6G240400"/>
</dbReference>
<dbReference type="Proteomes" id="UP000243499">
    <property type="component" value="Chromosome 6"/>
</dbReference>
<reference evidence="2" key="1">
    <citation type="submission" date="2018-04" db="EMBL/GenBank/DDBJ databases">
        <title>WGS assembly of Panicum hallii.</title>
        <authorList>
            <person name="Lovell J."/>
            <person name="Jenkins J."/>
            <person name="Lowry D."/>
            <person name="Mamidi S."/>
            <person name="Sreedasyam A."/>
            <person name="Weng X."/>
            <person name="Barry K."/>
            <person name="Bonette J."/>
            <person name="Campitelli B."/>
            <person name="Daum C."/>
            <person name="Gordon S."/>
            <person name="Gould B."/>
            <person name="Lipzen A."/>
            <person name="Macqueen A."/>
            <person name="Palacio-Mejia J."/>
            <person name="Plott C."/>
            <person name="Shakirov E."/>
            <person name="Shu S."/>
            <person name="Yoshinaga Y."/>
            <person name="Zane M."/>
            <person name="Rokhsar D."/>
            <person name="Grimwood J."/>
            <person name="Schmutz J."/>
            <person name="Juenger T."/>
        </authorList>
    </citation>
    <scope>NUCLEOTIDE SEQUENCE [LARGE SCALE GENOMIC DNA]</scope>
    <source>
        <strain evidence="2">FIL2</strain>
    </source>
</reference>
<gene>
    <name evidence="2" type="ORF">PAHAL_6G240400</name>
</gene>
<accession>A0A2S3I3A9</accession>
<feature type="region of interest" description="Disordered" evidence="1">
    <location>
        <begin position="72"/>
        <end position="101"/>
    </location>
</feature>
<dbReference type="AlphaFoldDB" id="A0A2S3I3A9"/>
<evidence type="ECO:0000313" key="2">
    <source>
        <dbReference type="EMBL" id="PAN35860.1"/>
    </source>
</evidence>
<dbReference type="EMBL" id="CM008051">
    <property type="protein sequence ID" value="PAN35860.1"/>
    <property type="molecule type" value="Genomic_DNA"/>
</dbReference>
<sequence length="101" mass="10998">MAGLLNCRLSLYRRLGHQGRCLPTRHAQRTEDAVANTGAAIPHEGAAATRPRRPCRVAANYPHNRHLPACFPLQSRTPGASPPHLSRDFTMVLPSCPPTPS</sequence>
<name>A0A2S3I3A9_9POAL</name>
<protein>
    <submittedName>
        <fullName evidence="2">Uncharacterized protein</fullName>
    </submittedName>
</protein>
<proteinExistence type="predicted"/>
<organism evidence="2">
    <name type="scientific">Panicum hallii</name>
    <dbReference type="NCBI Taxonomy" id="206008"/>
    <lineage>
        <taxon>Eukaryota</taxon>
        <taxon>Viridiplantae</taxon>
        <taxon>Streptophyta</taxon>
        <taxon>Embryophyta</taxon>
        <taxon>Tracheophyta</taxon>
        <taxon>Spermatophyta</taxon>
        <taxon>Magnoliopsida</taxon>
        <taxon>Liliopsida</taxon>
        <taxon>Poales</taxon>
        <taxon>Poaceae</taxon>
        <taxon>PACMAD clade</taxon>
        <taxon>Panicoideae</taxon>
        <taxon>Panicodae</taxon>
        <taxon>Paniceae</taxon>
        <taxon>Panicinae</taxon>
        <taxon>Panicum</taxon>
        <taxon>Panicum sect. Panicum</taxon>
    </lineage>
</organism>
<evidence type="ECO:0000256" key="1">
    <source>
        <dbReference type="SAM" id="MobiDB-lite"/>
    </source>
</evidence>